<organism evidence="2">
    <name type="scientific">bioreactor metagenome</name>
    <dbReference type="NCBI Taxonomy" id="1076179"/>
    <lineage>
        <taxon>unclassified sequences</taxon>
        <taxon>metagenomes</taxon>
        <taxon>ecological metagenomes</taxon>
    </lineage>
</organism>
<protein>
    <submittedName>
        <fullName evidence="2">Uncharacterized protein</fullName>
    </submittedName>
</protein>
<gene>
    <name evidence="2" type="ORF">SDC9_124053</name>
</gene>
<evidence type="ECO:0000313" key="2">
    <source>
        <dbReference type="EMBL" id="MPM77054.1"/>
    </source>
</evidence>
<feature type="compositionally biased region" description="Basic and acidic residues" evidence="1">
    <location>
        <begin position="1"/>
        <end position="10"/>
    </location>
</feature>
<evidence type="ECO:0000256" key="1">
    <source>
        <dbReference type="SAM" id="MobiDB-lite"/>
    </source>
</evidence>
<dbReference type="AlphaFoldDB" id="A0A645CJD4"/>
<proteinExistence type="predicted"/>
<accession>A0A645CJD4</accession>
<name>A0A645CJD4_9ZZZZ</name>
<dbReference type="EMBL" id="VSSQ01027682">
    <property type="protein sequence ID" value="MPM77054.1"/>
    <property type="molecule type" value="Genomic_DNA"/>
</dbReference>
<comment type="caution">
    <text evidence="2">The sequence shown here is derived from an EMBL/GenBank/DDBJ whole genome shotgun (WGS) entry which is preliminary data.</text>
</comment>
<feature type="region of interest" description="Disordered" evidence="1">
    <location>
        <begin position="1"/>
        <end position="20"/>
    </location>
</feature>
<sequence>MRTDSPKDTDPPPGQHTISDQKYNQQLIRGLMANFHTQKDIAQLGQQQLDMHAGNGKKVQ</sequence>
<reference evidence="2" key="1">
    <citation type="submission" date="2019-08" db="EMBL/GenBank/DDBJ databases">
        <authorList>
            <person name="Kucharzyk K."/>
            <person name="Murdoch R.W."/>
            <person name="Higgins S."/>
            <person name="Loffler F."/>
        </authorList>
    </citation>
    <scope>NUCLEOTIDE SEQUENCE</scope>
</reference>